<evidence type="ECO:0000313" key="3">
    <source>
        <dbReference type="Proteomes" id="UP001138751"/>
    </source>
</evidence>
<dbReference type="GO" id="GO:0032259">
    <property type="term" value="P:methylation"/>
    <property type="evidence" value="ECO:0007669"/>
    <property type="project" value="UniProtKB-KW"/>
</dbReference>
<dbReference type="GO" id="GO:0008168">
    <property type="term" value="F:methyltransferase activity"/>
    <property type="evidence" value="ECO:0007669"/>
    <property type="project" value="UniProtKB-KW"/>
</dbReference>
<name>A0A9X9X2A3_9PROT</name>
<reference evidence="2" key="2">
    <citation type="journal article" date="2021" name="Syst. Appl. Microbiol.">
        <title>Roseomonas hellenica sp. nov., isolated from roots of wild-growing Alkanna tinctoria.</title>
        <authorList>
            <person name="Rat A."/>
            <person name="Naranjo H.D."/>
            <person name="Lebbe L."/>
            <person name="Cnockaert M."/>
            <person name="Krigas N."/>
            <person name="Grigoriadou K."/>
            <person name="Maloupa E."/>
            <person name="Willems A."/>
        </authorList>
    </citation>
    <scope>NUCLEOTIDE SEQUENCE</scope>
    <source>
        <strain evidence="2">LMG 31231</strain>
    </source>
</reference>
<keyword evidence="2" id="KW-0489">Methyltransferase</keyword>
<dbReference type="Proteomes" id="UP001138751">
    <property type="component" value="Unassembled WGS sequence"/>
</dbReference>
<dbReference type="InterPro" id="IPR041698">
    <property type="entry name" value="Methyltransf_25"/>
</dbReference>
<dbReference type="RefSeq" id="WP_211863938.1">
    <property type="nucleotide sequence ID" value="NZ_JAAEDM010000076.1"/>
</dbReference>
<gene>
    <name evidence="2" type="ORF">GXW76_20340</name>
</gene>
<sequence length="219" mass="23666">MAGDAASRIVGLYRRHARAWARDRGDRLVVERGWLDRFTALLPQRAEILDIGCGSGAPVAAALIAQGHTVTGVDSAPEMIAMCRERFPDGDWRVADMRGLSLGRAFAGMLAWDSFFHLDHDDQRGMFPVFRDHAGPGAVLMFTSGPAHGVAIGSYGGEPLHHASLDPAEYRALLDANGFEVVAHAADDPDCGGHTVWLARRRAERPWSRSQSGGLTLIG</sequence>
<dbReference type="AlphaFoldDB" id="A0A9X9X2A3"/>
<protein>
    <submittedName>
        <fullName evidence="2">Class I SAM-dependent methyltransferase</fullName>
    </submittedName>
</protein>
<accession>A0A9X9X2A3</accession>
<proteinExistence type="predicted"/>
<dbReference type="Gene3D" id="3.40.50.150">
    <property type="entry name" value="Vaccinia Virus protein VP39"/>
    <property type="match status" value="1"/>
</dbReference>
<reference evidence="2" key="1">
    <citation type="submission" date="2020-01" db="EMBL/GenBank/DDBJ databases">
        <authorList>
            <person name="Rat A."/>
        </authorList>
    </citation>
    <scope>NUCLEOTIDE SEQUENCE</scope>
    <source>
        <strain evidence="2">LMG 31231</strain>
    </source>
</reference>
<comment type="caution">
    <text evidence="2">The sequence shown here is derived from an EMBL/GenBank/DDBJ whole genome shotgun (WGS) entry which is preliminary data.</text>
</comment>
<dbReference type="SUPFAM" id="SSF53335">
    <property type="entry name" value="S-adenosyl-L-methionine-dependent methyltransferases"/>
    <property type="match status" value="1"/>
</dbReference>
<evidence type="ECO:0000259" key="1">
    <source>
        <dbReference type="Pfam" id="PF13649"/>
    </source>
</evidence>
<keyword evidence="3" id="KW-1185">Reference proteome</keyword>
<dbReference type="InterPro" id="IPR029063">
    <property type="entry name" value="SAM-dependent_MTases_sf"/>
</dbReference>
<dbReference type="Pfam" id="PF13649">
    <property type="entry name" value="Methyltransf_25"/>
    <property type="match status" value="1"/>
</dbReference>
<evidence type="ECO:0000313" key="2">
    <source>
        <dbReference type="EMBL" id="MBR0673532.1"/>
    </source>
</evidence>
<keyword evidence="2" id="KW-0808">Transferase</keyword>
<dbReference type="EMBL" id="JAAEDM010000076">
    <property type="protein sequence ID" value="MBR0673532.1"/>
    <property type="molecule type" value="Genomic_DNA"/>
</dbReference>
<dbReference type="CDD" id="cd02440">
    <property type="entry name" value="AdoMet_MTases"/>
    <property type="match status" value="1"/>
</dbReference>
<organism evidence="2 3">
    <name type="scientific">Neoroseomonas soli</name>
    <dbReference type="NCBI Taxonomy" id="1081025"/>
    <lineage>
        <taxon>Bacteria</taxon>
        <taxon>Pseudomonadati</taxon>
        <taxon>Pseudomonadota</taxon>
        <taxon>Alphaproteobacteria</taxon>
        <taxon>Acetobacterales</taxon>
        <taxon>Acetobacteraceae</taxon>
        <taxon>Neoroseomonas</taxon>
    </lineage>
</organism>
<feature type="domain" description="Methyltransferase" evidence="1">
    <location>
        <begin position="48"/>
        <end position="136"/>
    </location>
</feature>